<evidence type="ECO:0000256" key="3">
    <source>
        <dbReference type="ARBA" id="ARBA00022989"/>
    </source>
</evidence>
<feature type="domain" description="SLC26A/SulP transporter" evidence="6">
    <location>
        <begin position="11"/>
        <end position="399"/>
    </location>
</feature>
<proteinExistence type="predicted"/>
<dbReference type="STRING" id="1120964.GCA_001313265_07582"/>
<evidence type="ECO:0000313" key="7">
    <source>
        <dbReference type="EMBL" id="SEF73567.1"/>
    </source>
</evidence>
<evidence type="ECO:0000259" key="6">
    <source>
        <dbReference type="Pfam" id="PF00916"/>
    </source>
</evidence>
<dbReference type="InterPro" id="IPR001902">
    <property type="entry name" value="SLC26A/SulP_fam"/>
</dbReference>
<dbReference type="OrthoDB" id="9769739at2"/>
<feature type="transmembrane region" description="Helical" evidence="5">
    <location>
        <begin position="263"/>
        <end position="284"/>
    </location>
</feature>
<dbReference type="InterPro" id="IPR011547">
    <property type="entry name" value="SLC26A/SulP_dom"/>
</dbReference>
<dbReference type="RefSeq" id="WP_103923952.1">
    <property type="nucleotide sequence ID" value="NZ_FNVR01000004.1"/>
</dbReference>
<feature type="transmembrane region" description="Helical" evidence="5">
    <location>
        <begin position="12"/>
        <end position="34"/>
    </location>
</feature>
<organism evidence="7 8">
    <name type="scientific">Algoriphagus boritolerans DSM 17298 = JCM 18970</name>
    <dbReference type="NCBI Taxonomy" id="1120964"/>
    <lineage>
        <taxon>Bacteria</taxon>
        <taxon>Pseudomonadati</taxon>
        <taxon>Bacteroidota</taxon>
        <taxon>Cytophagia</taxon>
        <taxon>Cytophagales</taxon>
        <taxon>Cyclobacteriaceae</taxon>
        <taxon>Algoriphagus</taxon>
    </lineage>
</organism>
<gene>
    <name evidence="7" type="ORF">SAMN03080598_01225</name>
</gene>
<keyword evidence="2 5" id="KW-0812">Transmembrane</keyword>
<keyword evidence="4 5" id="KW-0472">Membrane</keyword>
<protein>
    <submittedName>
        <fullName evidence="7">Sulfate permease, MFS superfamily</fullName>
    </submittedName>
</protein>
<feature type="transmembrane region" description="Helical" evidence="5">
    <location>
        <begin position="201"/>
        <end position="222"/>
    </location>
</feature>
<evidence type="ECO:0000313" key="8">
    <source>
        <dbReference type="Proteomes" id="UP000236736"/>
    </source>
</evidence>
<feature type="transmembrane region" description="Helical" evidence="5">
    <location>
        <begin position="117"/>
        <end position="135"/>
    </location>
</feature>
<keyword evidence="8" id="KW-1185">Reference proteome</keyword>
<reference evidence="8" key="1">
    <citation type="submission" date="2016-10" db="EMBL/GenBank/DDBJ databases">
        <authorList>
            <person name="Varghese N."/>
            <person name="Submissions S."/>
        </authorList>
    </citation>
    <scope>NUCLEOTIDE SEQUENCE [LARGE SCALE GENOMIC DNA]</scope>
    <source>
        <strain evidence="8">DSM 17298</strain>
    </source>
</reference>
<comment type="subcellular location">
    <subcellularLocation>
        <location evidence="1">Membrane</location>
        <topology evidence="1">Multi-pass membrane protein</topology>
    </subcellularLocation>
</comment>
<name>A0A1H5UH25_9BACT</name>
<dbReference type="GO" id="GO:0055085">
    <property type="term" value="P:transmembrane transport"/>
    <property type="evidence" value="ECO:0007669"/>
    <property type="project" value="InterPro"/>
</dbReference>
<feature type="transmembrane region" description="Helical" evidence="5">
    <location>
        <begin position="394"/>
        <end position="424"/>
    </location>
</feature>
<evidence type="ECO:0000256" key="1">
    <source>
        <dbReference type="ARBA" id="ARBA00004141"/>
    </source>
</evidence>
<dbReference type="Proteomes" id="UP000236736">
    <property type="component" value="Unassembled WGS sequence"/>
</dbReference>
<dbReference type="AlphaFoldDB" id="A0A1H5UH25"/>
<sequence length="523" mass="56728">MLNKSLFKTHFTSDISAGLVVFLIALPLCLGISLASGAPLFSGIISGIIGGIVVGFLSGSNINVSGPAASVALVVFTAIQTMGSYEGVLLAVVLAGIFQIILGYLKAGTIAYFFPNAMIKGILASIGLVLILKQIPHAFGIDGVFEGMESFSQNDGRNTFTELLYVIDHISWGATIITFISLLIIIIWDKPKLKKFKFFKFFPSALAAVIISILVNLLYSLYFPGLVLDESHLVTLPVAADFGSFLGFFTFPDFGQITNPEILTIALSITFIASLESLLSTEAGDKLDPYKRKTSTNTELKAQGIGNIVAGLIGGLPITAVIVRTSANVSAGGRTRTATITHGLIMLVCVAMIPTILNKIPLASLSAVLFVVGYKLTSLPIYKQVFKQGKKQFLPFIITIVTVMFTDLITGIIVGGGIAIFFILRDNYKHSYFTKNLENEGKQKIIIRLSEEVSFLNKADILLTLDHLPENHQVLIDGSKSVFIHPDILDIIEDFKDTAKHKNIDLELIGLENFNNSKKFWIG</sequence>
<feature type="transmembrane region" description="Helical" evidence="5">
    <location>
        <begin position="88"/>
        <end position="105"/>
    </location>
</feature>
<feature type="transmembrane region" description="Helical" evidence="5">
    <location>
        <begin position="337"/>
        <end position="357"/>
    </location>
</feature>
<evidence type="ECO:0000256" key="5">
    <source>
        <dbReference type="SAM" id="Phobius"/>
    </source>
</evidence>
<feature type="transmembrane region" description="Helical" evidence="5">
    <location>
        <begin position="170"/>
        <end position="189"/>
    </location>
</feature>
<evidence type="ECO:0000256" key="4">
    <source>
        <dbReference type="ARBA" id="ARBA00023136"/>
    </source>
</evidence>
<evidence type="ECO:0000256" key="2">
    <source>
        <dbReference type="ARBA" id="ARBA00022692"/>
    </source>
</evidence>
<dbReference type="PANTHER" id="PTHR11814">
    <property type="entry name" value="SULFATE TRANSPORTER"/>
    <property type="match status" value="1"/>
</dbReference>
<feature type="transmembrane region" description="Helical" evidence="5">
    <location>
        <begin position="304"/>
        <end position="325"/>
    </location>
</feature>
<dbReference type="Pfam" id="PF00916">
    <property type="entry name" value="Sulfate_transp"/>
    <property type="match status" value="1"/>
</dbReference>
<keyword evidence="3 5" id="KW-1133">Transmembrane helix</keyword>
<feature type="transmembrane region" description="Helical" evidence="5">
    <location>
        <begin position="234"/>
        <end position="251"/>
    </location>
</feature>
<accession>A0A1H5UH25</accession>
<dbReference type="EMBL" id="FNVR01000004">
    <property type="protein sequence ID" value="SEF73567.1"/>
    <property type="molecule type" value="Genomic_DNA"/>
</dbReference>
<feature type="transmembrane region" description="Helical" evidence="5">
    <location>
        <begin position="40"/>
        <end position="57"/>
    </location>
</feature>
<dbReference type="GO" id="GO:0016020">
    <property type="term" value="C:membrane"/>
    <property type="evidence" value="ECO:0007669"/>
    <property type="project" value="UniProtKB-SubCell"/>
</dbReference>